<gene>
    <name evidence="1" type="ORF">BECKTC1821D_GA0114238_104812</name>
</gene>
<dbReference type="EMBL" id="CAADFS010000048">
    <property type="protein sequence ID" value="VFK47523.1"/>
    <property type="molecule type" value="Genomic_DNA"/>
</dbReference>
<reference evidence="1" key="1">
    <citation type="submission" date="2019-02" db="EMBL/GenBank/DDBJ databases">
        <authorList>
            <person name="Gruber-Vodicka R. H."/>
            <person name="Seah K. B. B."/>
        </authorList>
    </citation>
    <scope>NUCLEOTIDE SEQUENCE</scope>
    <source>
        <strain evidence="1">BECK_BZ123</strain>
    </source>
</reference>
<sequence length="85" mass="9304">MRSRNPRTPATGKTSVENTPALCARIQTGGPRAGIGFFRNIFPIHEREIRGIATGKHRARNPSLSYATALTPSDRMLASEANRVE</sequence>
<accession>A0A450Z140</accession>
<evidence type="ECO:0000313" key="1">
    <source>
        <dbReference type="EMBL" id="VFK47523.1"/>
    </source>
</evidence>
<dbReference type="AlphaFoldDB" id="A0A450Z140"/>
<proteinExistence type="predicted"/>
<name>A0A450Z140_9GAMM</name>
<organism evidence="1">
    <name type="scientific">Candidatus Kentrum sp. TC</name>
    <dbReference type="NCBI Taxonomy" id="2126339"/>
    <lineage>
        <taxon>Bacteria</taxon>
        <taxon>Pseudomonadati</taxon>
        <taxon>Pseudomonadota</taxon>
        <taxon>Gammaproteobacteria</taxon>
        <taxon>Candidatus Kentrum</taxon>
    </lineage>
</organism>
<protein>
    <submittedName>
        <fullName evidence="1">Uncharacterized protein</fullName>
    </submittedName>
</protein>